<sequence length="108" mass="12084">MASSRVSASLPADAGRDRSRSPKRDGDIAQPVFQDSQDPPPVMDPVLELIMWDKINGWVSEQLMFPDRFAEPGQDISSRIGRMRALLLEGGTEDEEEKDEKNVARSQQ</sequence>
<evidence type="ECO:0000256" key="1">
    <source>
        <dbReference type="SAM" id="MobiDB-lite"/>
    </source>
</evidence>
<name>A0A9P1GCL1_9DINO</name>
<feature type="region of interest" description="Disordered" evidence="1">
    <location>
        <begin position="1"/>
        <end position="44"/>
    </location>
</feature>
<protein>
    <submittedName>
        <fullName evidence="2">Uncharacterized protein</fullName>
    </submittedName>
</protein>
<reference evidence="3 4" key="2">
    <citation type="submission" date="2024-05" db="EMBL/GenBank/DDBJ databases">
        <authorList>
            <person name="Chen Y."/>
            <person name="Shah S."/>
            <person name="Dougan E. K."/>
            <person name="Thang M."/>
            <person name="Chan C."/>
        </authorList>
    </citation>
    <scope>NUCLEOTIDE SEQUENCE [LARGE SCALE GENOMIC DNA]</scope>
</reference>
<dbReference type="EMBL" id="CAMXCT020003702">
    <property type="protein sequence ID" value="CAL1159206.1"/>
    <property type="molecule type" value="Genomic_DNA"/>
</dbReference>
<feature type="compositionally biased region" description="Basic and acidic residues" evidence="1">
    <location>
        <begin position="99"/>
        <end position="108"/>
    </location>
</feature>
<comment type="caution">
    <text evidence="2">The sequence shown here is derived from an EMBL/GenBank/DDBJ whole genome shotgun (WGS) entry which is preliminary data.</text>
</comment>
<keyword evidence="4" id="KW-1185">Reference proteome</keyword>
<dbReference type="EMBL" id="CAMXCT030003702">
    <property type="protein sequence ID" value="CAL4793143.1"/>
    <property type="molecule type" value="Genomic_DNA"/>
</dbReference>
<evidence type="ECO:0000313" key="4">
    <source>
        <dbReference type="Proteomes" id="UP001152797"/>
    </source>
</evidence>
<organism evidence="2">
    <name type="scientific">Cladocopium goreaui</name>
    <dbReference type="NCBI Taxonomy" id="2562237"/>
    <lineage>
        <taxon>Eukaryota</taxon>
        <taxon>Sar</taxon>
        <taxon>Alveolata</taxon>
        <taxon>Dinophyceae</taxon>
        <taxon>Suessiales</taxon>
        <taxon>Symbiodiniaceae</taxon>
        <taxon>Cladocopium</taxon>
    </lineage>
</organism>
<feature type="compositionally biased region" description="Basic and acidic residues" evidence="1">
    <location>
        <begin position="14"/>
        <end position="27"/>
    </location>
</feature>
<evidence type="ECO:0000313" key="3">
    <source>
        <dbReference type="EMBL" id="CAL4793143.1"/>
    </source>
</evidence>
<dbReference type="AlphaFoldDB" id="A0A9P1GCL1"/>
<feature type="region of interest" description="Disordered" evidence="1">
    <location>
        <begin position="89"/>
        <end position="108"/>
    </location>
</feature>
<proteinExistence type="predicted"/>
<dbReference type="EMBL" id="CAMXCT010003702">
    <property type="protein sequence ID" value="CAI4005831.1"/>
    <property type="molecule type" value="Genomic_DNA"/>
</dbReference>
<dbReference type="Proteomes" id="UP001152797">
    <property type="component" value="Unassembled WGS sequence"/>
</dbReference>
<reference evidence="2" key="1">
    <citation type="submission" date="2022-10" db="EMBL/GenBank/DDBJ databases">
        <authorList>
            <person name="Chen Y."/>
            <person name="Dougan E. K."/>
            <person name="Chan C."/>
            <person name="Rhodes N."/>
            <person name="Thang M."/>
        </authorList>
    </citation>
    <scope>NUCLEOTIDE SEQUENCE</scope>
</reference>
<evidence type="ECO:0000313" key="2">
    <source>
        <dbReference type="EMBL" id="CAI4005831.1"/>
    </source>
</evidence>
<accession>A0A9P1GCL1</accession>
<gene>
    <name evidence="2" type="ORF">C1SCF055_LOCUS31522</name>
</gene>